<gene>
    <name evidence="3" type="ORF">Scaly_2840000</name>
</gene>
<feature type="domain" description="Endonuclease/exonuclease/phosphatase" evidence="1">
    <location>
        <begin position="5"/>
        <end position="224"/>
    </location>
</feature>
<comment type="caution">
    <text evidence="3">The sequence shown here is derived from an EMBL/GenBank/DDBJ whole genome shotgun (WGS) entry which is preliminary data.</text>
</comment>
<dbReference type="InterPro" id="IPR026960">
    <property type="entry name" value="RVT-Znf"/>
</dbReference>
<dbReference type="Pfam" id="PF13966">
    <property type="entry name" value="zf-RVT"/>
    <property type="match status" value="1"/>
</dbReference>
<evidence type="ECO:0000259" key="1">
    <source>
        <dbReference type="Pfam" id="PF03372"/>
    </source>
</evidence>
<dbReference type="GO" id="GO:0003824">
    <property type="term" value="F:catalytic activity"/>
    <property type="evidence" value="ECO:0007669"/>
    <property type="project" value="InterPro"/>
</dbReference>
<reference evidence="3" key="2">
    <citation type="journal article" date="2024" name="Plant">
        <title>Genomic evolution and insights into agronomic trait innovations of Sesamum species.</title>
        <authorList>
            <person name="Miao H."/>
            <person name="Wang L."/>
            <person name="Qu L."/>
            <person name="Liu H."/>
            <person name="Sun Y."/>
            <person name="Le M."/>
            <person name="Wang Q."/>
            <person name="Wei S."/>
            <person name="Zheng Y."/>
            <person name="Lin W."/>
            <person name="Duan Y."/>
            <person name="Cao H."/>
            <person name="Xiong S."/>
            <person name="Wang X."/>
            <person name="Wei L."/>
            <person name="Li C."/>
            <person name="Ma Q."/>
            <person name="Ju M."/>
            <person name="Zhao R."/>
            <person name="Li G."/>
            <person name="Mu C."/>
            <person name="Tian Q."/>
            <person name="Mei H."/>
            <person name="Zhang T."/>
            <person name="Gao T."/>
            <person name="Zhang H."/>
        </authorList>
    </citation>
    <scope>NUCLEOTIDE SEQUENCE</scope>
    <source>
        <strain evidence="3">KEN8</strain>
    </source>
</reference>
<organism evidence="3">
    <name type="scientific">Sesamum calycinum</name>
    <dbReference type="NCBI Taxonomy" id="2727403"/>
    <lineage>
        <taxon>Eukaryota</taxon>
        <taxon>Viridiplantae</taxon>
        <taxon>Streptophyta</taxon>
        <taxon>Embryophyta</taxon>
        <taxon>Tracheophyta</taxon>
        <taxon>Spermatophyta</taxon>
        <taxon>Magnoliopsida</taxon>
        <taxon>eudicotyledons</taxon>
        <taxon>Gunneridae</taxon>
        <taxon>Pentapetalae</taxon>
        <taxon>asterids</taxon>
        <taxon>lamiids</taxon>
        <taxon>Lamiales</taxon>
        <taxon>Pedaliaceae</taxon>
        <taxon>Sesamum</taxon>
    </lineage>
</organism>
<protein>
    <submittedName>
        <fullName evidence="3">Mitochondrial protein</fullName>
    </submittedName>
</protein>
<feature type="domain" description="Reverse transcriptase zinc-binding" evidence="2">
    <location>
        <begin position="839"/>
        <end position="912"/>
    </location>
</feature>
<dbReference type="EMBL" id="JACGWM010001986">
    <property type="protein sequence ID" value="KAL0284767.1"/>
    <property type="molecule type" value="Genomic_DNA"/>
</dbReference>
<name>A0AAW2ISI3_9LAMI</name>
<proteinExistence type="predicted"/>
<sequence>MSLLVWNCQGLGNLWTVKELRDLLRANNPHLVFLAETKCSSSQIENLKRKLDLFGYCVESREKSGSLALLWQKSVEVQLQSFSKYHVDASVRTEESEECWRFTGVYGEPDASKRSEFWHLLCRLSQQSVRPWLCAGDFNEILEHSEKKGGPMRAEWQIRNFRNCLVDCGLNDLGFSGAAHTWCNNHQTPHTIRERLDRACSSSSWSSLFLEARVLHLESPYSDHAPLIIELRPKMKWDLSGCRKRFRFEAVWIQESECEATVTNAWLAPDSPQPECRLREKLASVSARLSCWGRSFGREVGERLTELERLKKFFGNNVAKICGQKKGTVIPVFSMLKQAMDIRLIQFCDCVLLMVLGLSQWKGGEGWCLEYFEGVFTSSRPSPDDIRSGTEHLQPVVSSEMADSLLRPYTEMESLSQYRPISLCNVEGLDNVLVAFETNHFLHTHSKGRKHFMNLKLDISKAYDRVEWSFLRKVMESLCSLFRAAADRGTIPGVAVCRGAPSISHLLFPDDTMVFCPATLSTVQAVRLVLDTYKLASGQKINLHKSSAVFSRNTPRDTRQNLVTVLGIRLENKHEVYLGLPALAYRFKKALFAALKDRIWKRVQGWQEKSLSQAGKTILIQAVVQAIPSYAMSYFKLPKSLLQEFQALAANFFWHDGDRQRIHWLAWDQMCSSKLEGGLGFRNLEAFNLALLAKQLWRLLTRPESLVYQVLKAKYFPHSHLFDATLGSRPSYTWRSIFTAMNLFRSGCRWRIGTGHSVNIWEDPWIPRTPSFRVITPQPLNILASQVSELIDADLRVWNESLVNSLFSPEDRDLILQIPLRLVGSTDLLVWHYSRNGLFSVRSAYHLALACARPASSNEIRWSRQLWSKIWQAHMPNKAKVFSWQAIRNILPTASNLHKRMPQEYSIVLCARKRWKLLSTPSFAAPSLDRFGHSPTFNGVASILLY</sequence>
<evidence type="ECO:0000313" key="3">
    <source>
        <dbReference type="EMBL" id="KAL0284767.1"/>
    </source>
</evidence>
<accession>A0AAW2ISI3</accession>
<dbReference type="Pfam" id="PF03372">
    <property type="entry name" value="Exo_endo_phos"/>
    <property type="match status" value="1"/>
</dbReference>
<dbReference type="SUPFAM" id="SSF56219">
    <property type="entry name" value="DNase I-like"/>
    <property type="match status" value="1"/>
</dbReference>
<dbReference type="PANTHER" id="PTHR33116">
    <property type="entry name" value="REVERSE TRANSCRIPTASE ZINC-BINDING DOMAIN-CONTAINING PROTEIN-RELATED-RELATED"/>
    <property type="match status" value="1"/>
</dbReference>
<dbReference type="Gene3D" id="3.60.10.10">
    <property type="entry name" value="Endonuclease/exonuclease/phosphatase"/>
    <property type="match status" value="1"/>
</dbReference>
<evidence type="ECO:0000259" key="2">
    <source>
        <dbReference type="Pfam" id="PF13966"/>
    </source>
</evidence>
<reference evidence="3" key="1">
    <citation type="submission" date="2020-06" db="EMBL/GenBank/DDBJ databases">
        <authorList>
            <person name="Li T."/>
            <person name="Hu X."/>
            <person name="Zhang T."/>
            <person name="Song X."/>
            <person name="Zhang H."/>
            <person name="Dai N."/>
            <person name="Sheng W."/>
            <person name="Hou X."/>
            <person name="Wei L."/>
        </authorList>
    </citation>
    <scope>NUCLEOTIDE SEQUENCE</scope>
    <source>
        <strain evidence="3">KEN8</strain>
        <tissue evidence="3">Leaf</tissue>
    </source>
</reference>
<dbReference type="InterPro" id="IPR005135">
    <property type="entry name" value="Endo/exonuclease/phosphatase"/>
</dbReference>
<dbReference type="PANTHER" id="PTHR33116:SF86">
    <property type="entry name" value="REVERSE TRANSCRIPTASE DOMAIN-CONTAINING PROTEIN"/>
    <property type="match status" value="1"/>
</dbReference>
<dbReference type="InterPro" id="IPR036691">
    <property type="entry name" value="Endo/exonu/phosph_ase_sf"/>
</dbReference>
<dbReference type="AlphaFoldDB" id="A0AAW2ISI3"/>